<name>A0A2P6RHI0_ROSCH</name>
<organism evidence="1 2">
    <name type="scientific">Rosa chinensis</name>
    <name type="common">China rose</name>
    <dbReference type="NCBI Taxonomy" id="74649"/>
    <lineage>
        <taxon>Eukaryota</taxon>
        <taxon>Viridiplantae</taxon>
        <taxon>Streptophyta</taxon>
        <taxon>Embryophyta</taxon>
        <taxon>Tracheophyta</taxon>
        <taxon>Spermatophyta</taxon>
        <taxon>Magnoliopsida</taxon>
        <taxon>eudicotyledons</taxon>
        <taxon>Gunneridae</taxon>
        <taxon>Pentapetalae</taxon>
        <taxon>rosids</taxon>
        <taxon>fabids</taxon>
        <taxon>Rosales</taxon>
        <taxon>Rosaceae</taxon>
        <taxon>Rosoideae</taxon>
        <taxon>Rosoideae incertae sedis</taxon>
        <taxon>Rosa</taxon>
    </lineage>
</organism>
<keyword evidence="2" id="KW-1185">Reference proteome</keyword>
<dbReference type="AlphaFoldDB" id="A0A2P6RHI0"/>
<comment type="caution">
    <text evidence="1">The sequence shown here is derived from an EMBL/GenBank/DDBJ whole genome shotgun (WGS) entry which is preliminary data.</text>
</comment>
<protein>
    <submittedName>
        <fullName evidence="1">Uncharacterized protein</fullName>
    </submittedName>
</protein>
<dbReference type="EMBL" id="PDCK01000041">
    <property type="protein sequence ID" value="PRQ45890.1"/>
    <property type="molecule type" value="Genomic_DNA"/>
</dbReference>
<accession>A0A2P6RHI0</accession>
<dbReference type="Gramene" id="PRQ45890">
    <property type="protein sequence ID" value="PRQ45890"/>
    <property type="gene ID" value="RchiOBHm_Chr3g0496571"/>
</dbReference>
<reference evidence="1 2" key="1">
    <citation type="journal article" date="2018" name="Nat. Genet.">
        <title>The Rosa genome provides new insights in the design of modern roses.</title>
        <authorList>
            <person name="Bendahmane M."/>
        </authorList>
    </citation>
    <scope>NUCLEOTIDE SEQUENCE [LARGE SCALE GENOMIC DNA]</scope>
    <source>
        <strain evidence="2">cv. Old Blush</strain>
    </source>
</reference>
<sequence>MNFEQHYQKDSFNFPSCWSSLEFKVVSFCKKNQPSSFQIEESKWFLIHMIRTF</sequence>
<gene>
    <name evidence="1" type="ORF">RchiOBHm_Chr3g0496571</name>
</gene>
<evidence type="ECO:0000313" key="1">
    <source>
        <dbReference type="EMBL" id="PRQ45890.1"/>
    </source>
</evidence>
<evidence type="ECO:0000313" key="2">
    <source>
        <dbReference type="Proteomes" id="UP000238479"/>
    </source>
</evidence>
<dbReference type="Proteomes" id="UP000238479">
    <property type="component" value="Chromosome 3"/>
</dbReference>
<proteinExistence type="predicted"/>